<accession>A0A482XKG6</accession>
<keyword evidence="6 13" id="KW-1133">Transmembrane helix</keyword>
<evidence type="ECO:0000256" key="6">
    <source>
        <dbReference type="ARBA" id="ARBA00022989"/>
    </source>
</evidence>
<comment type="caution">
    <text evidence="14">The sequence shown here is derived from an EMBL/GenBank/DDBJ whole genome shotgun (WGS) entry which is preliminary data.</text>
</comment>
<name>A0A482XKG6_LAOST</name>
<evidence type="ECO:0000256" key="12">
    <source>
        <dbReference type="RuleBase" id="RU000679"/>
    </source>
</evidence>
<dbReference type="OrthoDB" id="6238402at2759"/>
<keyword evidence="3 12" id="KW-0813">Transport</keyword>
<comment type="similarity">
    <text evidence="2 12">Belongs to the amiloride-sensitive sodium channel (TC 1.A.6) family.</text>
</comment>
<dbReference type="GO" id="GO:0005886">
    <property type="term" value="C:plasma membrane"/>
    <property type="evidence" value="ECO:0007669"/>
    <property type="project" value="TreeGrafter"/>
</dbReference>
<evidence type="ECO:0000256" key="5">
    <source>
        <dbReference type="ARBA" id="ARBA00022692"/>
    </source>
</evidence>
<keyword evidence="10 12" id="KW-0739">Sodium transport</keyword>
<evidence type="ECO:0000313" key="14">
    <source>
        <dbReference type="EMBL" id="RZF46406.1"/>
    </source>
</evidence>
<dbReference type="InParanoid" id="A0A482XKG6"/>
<evidence type="ECO:0000256" key="10">
    <source>
        <dbReference type="ARBA" id="ARBA00023201"/>
    </source>
</evidence>
<evidence type="ECO:0000313" key="15">
    <source>
        <dbReference type="Proteomes" id="UP000291343"/>
    </source>
</evidence>
<keyword evidence="5 12" id="KW-0812">Transmembrane</keyword>
<proteinExistence type="inferred from homology"/>
<gene>
    <name evidence="14" type="ORF">LSTR_LSTR012452</name>
</gene>
<dbReference type="PANTHER" id="PTHR11690:SF247">
    <property type="entry name" value="PICKPOCKET 23, ISOFORM C"/>
    <property type="match status" value="1"/>
</dbReference>
<evidence type="ECO:0000256" key="13">
    <source>
        <dbReference type="SAM" id="Phobius"/>
    </source>
</evidence>
<keyword evidence="7" id="KW-0915">Sodium</keyword>
<evidence type="ECO:0000256" key="7">
    <source>
        <dbReference type="ARBA" id="ARBA00023053"/>
    </source>
</evidence>
<keyword evidence="11 12" id="KW-0407">Ion channel</keyword>
<dbReference type="AlphaFoldDB" id="A0A482XKG6"/>
<keyword evidence="8 12" id="KW-0406">Ion transport</keyword>
<comment type="subcellular location">
    <subcellularLocation>
        <location evidence="1">Membrane</location>
        <topology evidence="1">Multi-pass membrane protein</topology>
    </subcellularLocation>
</comment>
<keyword evidence="15" id="KW-1185">Reference proteome</keyword>
<keyword evidence="4 12" id="KW-0894">Sodium channel</keyword>
<evidence type="ECO:0000256" key="11">
    <source>
        <dbReference type="ARBA" id="ARBA00023303"/>
    </source>
</evidence>
<dbReference type="Pfam" id="PF00858">
    <property type="entry name" value="ASC"/>
    <property type="match status" value="1"/>
</dbReference>
<evidence type="ECO:0000256" key="1">
    <source>
        <dbReference type="ARBA" id="ARBA00004141"/>
    </source>
</evidence>
<sequence>MAGSWSTLSLGWKSQAKEFFNKSTLHGVRYIAETDRPIYERFIWLVLTTTGGVITMLIILSLWSKFQTNATITGLDTDFHNWDAPFPAVTVCPQHPLNDTRVTDYIQR</sequence>
<organism evidence="14 15">
    <name type="scientific">Laodelphax striatellus</name>
    <name type="common">Small brown planthopper</name>
    <name type="synonym">Delphax striatella</name>
    <dbReference type="NCBI Taxonomy" id="195883"/>
    <lineage>
        <taxon>Eukaryota</taxon>
        <taxon>Metazoa</taxon>
        <taxon>Ecdysozoa</taxon>
        <taxon>Arthropoda</taxon>
        <taxon>Hexapoda</taxon>
        <taxon>Insecta</taxon>
        <taxon>Pterygota</taxon>
        <taxon>Neoptera</taxon>
        <taxon>Paraneoptera</taxon>
        <taxon>Hemiptera</taxon>
        <taxon>Auchenorrhyncha</taxon>
        <taxon>Fulgoroidea</taxon>
        <taxon>Delphacidae</taxon>
        <taxon>Criomorphinae</taxon>
        <taxon>Laodelphax</taxon>
    </lineage>
</organism>
<keyword evidence="9 13" id="KW-0472">Membrane</keyword>
<protein>
    <submittedName>
        <fullName evidence="14">Uncharacterized protein</fullName>
    </submittedName>
</protein>
<dbReference type="GO" id="GO:0015280">
    <property type="term" value="F:ligand-gated sodium channel activity"/>
    <property type="evidence" value="ECO:0007669"/>
    <property type="project" value="TreeGrafter"/>
</dbReference>
<reference evidence="14 15" key="1">
    <citation type="journal article" date="2017" name="Gigascience">
        <title>Genome sequence of the small brown planthopper, Laodelphax striatellus.</title>
        <authorList>
            <person name="Zhu J."/>
            <person name="Jiang F."/>
            <person name="Wang X."/>
            <person name="Yang P."/>
            <person name="Bao Y."/>
            <person name="Zhao W."/>
            <person name="Wang W."/>
            <person name="Lu H."/>
            <person name="Wang Q."/>
            <person name="Cui N."/>
            <person name="Li J."/>
            <person name="Chen X."/>
            <person name="Luo L."/>
            <person name="Yu J."/>
            <person name="Kang L."/>
            <person name="Cui F."/>
        </authorList>
    </citation>
    <scope>NUCLEOTIDE SEQUENCE [LARGE SCALE GENOMIC DNA]</scope>
    <source>
        <strain evidence="14">Lst14</strain>
    </source>
</reference>
<evidence type="ECO:0000256" key="2">
    <source>
        <dbReference type="ARBA" id="ARBA00007193"/>
    </source>
</evidence>
<dbReference type="Proteomes" id="UP000291343">
    <property type="component" value="Unassembled WGS sequence"/>
</dbReference>
<dbReference type="EMBL" id="QKKF02006308">
    <property type="protein sequence ID" value="RZF46406.1"/>
    <property type="molecule type" value="Genomic_DNA"/>
</dbReference>
<feature type="transmembrane region" description="Helical" evidence="13">
    <location>
        <begin position="42"/>
        <end position="63"/>
    </location>
</feature>
<dbReference type="InterPro" id="IPR001873">
    <property type="entry name" value="ENaC"/>
</dbReference>
<evidence type="ECO:0000256" key="8">
    <source>
        <dbReference type="ARBA" id="ARBA00023065"/>
    </source>
</evidence>
<evidence type="ECO:0000256" key="9">
    <source>
        <dbReference type="ARBA" id="ARBA00023136"/>
    </source>
</evidence>
<evidence type="ECO:0000256" key="3">
    <source>
        <dbReference type="ARBA" id="ARBA00022448"/>
    </source>
</evidence>
<dbReference type="PANTHER" id="PTHR11690">
    <property type="entry name" value="AMILORIDE-SENSITIVE SODIUM CHANNEL-RELATED"/>
    <property type="match status" value="1"/>
</dbReference>
<evidence type="ECO:0000256" key="4">
    <source>
        <dbReference type="ARBA" id="ARBA00022461"/>
    </source>
</evidence>